<accession>A0AA88I8N3</accession>
<sequence length="88" mass="9947">MKQQTKFKWSVSHSIEETEHCCAASKMSRNKCEMLEGVVMVPSCLSISSLLSSDSRDGLVEDDLPVIAFEDATDEEEEQELHQLWLIS</sequence>
<dbReference type="Proteomes" id="UP001187531">
    <property type="component" value="Unassembled WGS sequence"/>
</dbReference>
<organism evidence="1 2">
    <name type="scientific">Artemia franciscana</name>
    <name type="common">Brine shrimp</name>
    <name type="synonym">Artemia sanfranciscana</name>
    <dbReference type="NCBI Taxonomy" id="6661"/>
    <lineage>
        <taxon>Eukaryota</taxon>
        <taxon>Metazoa</taxon>
        <taxon>Ecdysozoa</taxon>
        <taxon>Arthropoda</taxon>
        <taxon>Crustacea</taxon>
        <taxon>Branchiopoda</taxon>
        <taxon>Anostraca</taxon>
        <taxon>Artemiidae</taxon>
        <taxon>Artemia</taxon>
    </lineage>
</organism>
<name>A0AA88I8N3_ARTSF</name>
<reference evidence="1" key="1">
    <citation type="submission" date="2023-07" db="EMBL/GenBank/DDBJ databases">
        <title>Chromosome-level genome assembly of Artemia franciscana.</title>
        <authorList>
            <person name="Jo E."/>
        </authorList>
    </citation>
    <scope>NUCLEOTIDE SEQUENCE</scope>
    <source>
        <tissue evidence="1">Whole body</tissue>
    </source>
</reference>
<dbReference type="AlphaFoldDB" id="A0AA88I8N3"/>
<evidence type="ECO:0000313" key="2">
    <source>
        <dbReference type="Proteomes" id="UP001187531"/>
    </source>
</evidence>
<gene>
    <name evidence="1" type="ORF">QYM36_002460</name>
</gene>
<dbReference type="EMBL" id="JAVRJZ010000005">
    <property type="protein sequence ID" value="KAK2721896.1"/>
    <property type="molecule type" value="Genomic_DNA"/>
</dbReference>
<proteinExistence type="predicted"/>
<keyword evidence="2" id="KW-1185">Reference proteome</keyword>
<comment type="caution">
    <text evidence="1">The sequence shown here is derived from an EMBL/GenBank/DDBJ whole genome shotgun (WGS) entry which is preliminary data.</text>
</comment>
<evidence type="ECO:0000313" key="1">
    <source>
        <dbReference type="EMBL" id="KAK2721896.1"/>
    </source>
</evidence>
<protein>
    <submittedName>
        <fullName evidence="1">Uncharacterized protein</fullName>
    </submittedName>
</protein>